<dbReference type="InterPro" id="IPR011033">
    <property type="entry name" value="PRC_barrel-like_sf"/>
</dbReference>
<dbReference type="InterPro" id="IPR027275">
    <property type="entry name" value="PRC-brl_dom"/>
</dbReference>
<dbReference type="SUPFAM" id="SSF50346">
    <property type="entry name" value="PRC-barrel domain"/>
    <property type="match status" value="2"/>
</dbReference>
<proteinExistence type="predicted"/>
<gene>
    <name evidence="2" type="ORF">SBF1_6580003</name>
</gene>
<evidence type="ECO:0000259" key="1">
    <source>
        <dbReference type="Pfam" id="PF05239"/>
    </source>
</evidence>
<feature type="domain" description="PRC-barrel" evidence="1">
    <location>
        <begin position="127"/>
        <end position="181"/>
    </location>
</feature>
<dbReference type="AlphaFoldDB" id="A0A2U3LNG1"/>
<dbReference type="InterPro" id="IPR014747">
    <property type="entry name" value="Bac_photo_RC_H_C"/>
</dbReference>
<organism evidence="2 3">
    <name type="scientific">Candidatus Desulfosporosinus infrequens</name>
    <dbReference type="NCBI Taxonomy" id="2043169"/>
    <lineage>
        <taxon>Bacteria</taxon>
        <taxon>Bacillati</taxon>
        <taxon>Bacillota</taxon>
        <taxon>Clostridia</taxon>
        <taxon>Eubacteriales</taxon>
        <taxon>Desulfitobacteriaceae</taxon>
        <taxon>Desulfosporosinus</taxon>
    </lineage>
</organism>
<dbReference type="Gene3D" id="3.90.50.10">
    <property type="entry name" value="Photosynthetic Reaction Center, subunit H, domain 2"/>
    <property type="match status" value="2"/>
</dbReference>
<feature type="domain" description="PRC-barrel" evidence="1">
    <location>
        <begin position="19"/>
        <end position="76"/>
    </location>
</feature>
<sequence length="231" mass="27510">MLNKAKTLRSYKLHSLDGEIGKVNEFYFDDHHWMIRYLIADTGNWLTGRQVLISPHALVSVNKEEQYITINLTKKQIEDSPSLDNDKPVSRQFEEAYYGYYEWPMYWDSQFDPHLRSTYDVSSYDIQATDGEIGHVEDFVIDDETWTIRYLIIDTRNWWPGKKVLVSPRWIESVSWNETKVFVNLLRETIKQSPEYTEASLLTRDYETGLHRHYNRQGYWADELAAKEHSR</sequence>
<dbReference type="Pfam" id="PF05239">
    <property type="entry name" value="PRC"/>
    <property type="match status" value="2"/>
</dbReference>
<evidence type="ECO:0000313" key="3">
    <source>
        <dbReference type="Proteomes" id="UP000238916"/>
    </source>
</evidence>
<dbReference type="EMBL" id="OMOF01000621">
    <property type="protein sequence ID" value="SPF53359.1"/>
    <property type="molecule type" value="Genomic_DNA"/>
</dbReference>
<evidence type="ECO:0000313" key="2">
    <source>
        <dbReference type="EMBL" id="SPF53359.1"/>
    </source>
</evidence>
<dbReference type="Proteomes" id="UP000238916">
    <property type="component" value="Unassembled WGS sequence"/>
</dbReference>
<dbReference type="GO" id="GO:0019684">
    <property type="term" value="P:photosynthesis, light reaction"/>
    <property type="evidence" value="ECO:0007669"/>
    <property type="project" value="InterPro"/>
</dbReference>
<dbReference type="OrthoDB" id="9793882at2"/>
<accession>A0A2U3LNG1</accession>
<reference evidence="3" key="1">
    <citation type="submission" date="2018-02" db="EMBL/GenBank/DDBJ databases">
        <authorList>
            <person name="Hausmann B."/>
        </authorList>
    </citation>
    <scope>NUCLEOTIDE SEQUENCE [LARGE SCALE GENOMIC DNA]</scope>
    <source>
        <strain evidence="3">Peat soil MAG SbF1</strain>
    </source>
</reference>
<dbReference type="GO" id="GO:0030077">
    <property type="term" value="C:plasma membrane light-harvesting complex"/>
    <property type="evidence" value="ECO:0007669"/>
    <property type="project" value="InterPro"/>
</dbReference>
<name>A0A2U3LNG1_9FIRM</name>
<protein>
    <submittedName>
        <fullName evidence="2">PRC-barrel domain protein</fullName>
    </submittedName>
</protein>